<gene>
    <name evidence="3" type="ORF">GCM10007972_25590</name>
</gene>
<evidence type="ECO:0000313" key="3">
    <source>
        <dbReference type="EMBL" id="GGO16485.1"/>
    </source>
</evidence>
<dbReference type="SUPFAM" id="SSF46626">
    <property type="entry name" value="Cytochrome c"/>
    <property type="match status" value="1"/>
</dbReference>
<dbReference type="Proteomes" id="UP000602381">
    <property type="component" value="Unassembled WGS sequence"/>
</dbReference>
<keyword evidence="1" id="KW-0812">Transmembrane</keyword>
<evidence type="ECO:0000256" key="1">
    <source>
        <dbReference type="SAM" id="Phobius"/>
    </source>
</evidence>
<accession>A0ABQ2LGL9</accession>
<evidence type="ECO:0000259" key="2">
    <source>
        <dbReference type="Pfam" id="PF06181"/>
    </source>
</evidence>
<keyword evidence="1" id="KW-0472">Membrane</keyword>
<feature type="transmembrane region" description="Helical" evidence="1">
    <location>
        <begin position="12"/>
        <end position="33"/>
    </location>
</feature>
<sequence>MSIDWASWIGLAIRWLHLITGIAWIGSSFYFVWLDNNLRKGPATKEGEAGELWAVHGGGFYHNKKYLVAPDDLPDHLHWFKYEAYFTWISGFLLLGVVYYYGAELYLIDRTKADLSQMEAIGLGLGSLAVSWLVYNGLCKSPLGKNNRLLGILWFGILTAAAYGLSQIFSGRGAYIHVGAMVGSAMVANVFFIIIPNQKKAVKAMLAGKRPDPALGIAAKQRSLHNNYMTLPVLFIMVSNHYPMTFSNPYGWAVLAGIALSGIAIRHFFNLRHRGEVKTGLIFLGVLIFVLTMIFAADMQHRQSQALAPKNAVTYADVAPLISKHCAACHAAQPTHEYFDVAPSGVMLETKAQIQQYADRVRAQAVDADMMPLGNETGMTMEERAILGAWINSLDAEKAANGAGQ</sequence>
<proteinExistence type="predicted"/>
<feature type="transmembrane region" description="Helical" evidence="1">
    <location>
        <begin position="175"/>
        <end position="195"/>
    </location>
</feature>
<feature type="transmembrane region" description="Helical" evidence="1">
    <location>
        <begin position="84"/>
        <end position="101"/>
    </location>
</feature>
<dbReference type="RefSeq" id="WP_150006369.1">
    <property type="nucleotide sequence ID" value="NZ_BMOV01000012.1"/>
</dbReference>
<evidence type="ECO:0000313" key="4">
    <source>
        <dbReference type="Proteomes" id="UP000602381"/>
    </source>
</evidence>
<keyword evidence="4" id="KW-1185">Reference proteome</keyword>
<feature type="transmembrane region" description="Helical" evidence="1">
    <location>
        <begin position="250"/>
        <end position="269"/>
    </location>
</feature>
<dbReference type="InterPro" id="IPR036909">
    <property type="entry name" value="Cyt_c-like_dom_sf"/>
</dbReference>
<feature type="transmembrane region" description="Helical" evidence="1">
    <location>
        <begin position="281"/>
        <end position="297"/>
    </location>
</feature>
<dbReference type="InterPro" id="IPR010389">
    <property type="entry name" value="Urate_ox_N"/>
</dbReference>
<feature type="domain" description="Urate oxidase N-terminal" evidence="2">
    <location>
        <begin position="6"/>
        <end position="295"/>
    </location>
</feature>
<dbReference type="EMBL" id="BMOV01000012">
    <property type="protein sequence ID" value="GGO16485.1"/>
    <property type="molecule type" value="Genomic_DNA"/>
</dbReference>
<comment type="caution">
    <text evidence="3">The sequence shown here is derived from an EMBL/GenBank/DDBJ whole genome shotgun (WGS) entry which is preliminary data.</text>
</comment>
<keyword evidence="1" id="KW-1133">Transmembrane helix</keyword>
<feature type="transmembrane region" description="Helical" evidence="1">
    <location>
        <begin position="150"/>
        <end position="169"/>
    </location>
</feature>
<dbReference type="Pfam" id="PF06181">
    <property type="entry name" value="Urate_ox_N"/>
    <property type="match status" value="1"/>
</dbReference>
<name>A0ABQ2LGL9_9PROT</name>
<reference evidence="4" key="1">
    <citation type="journal article" date="2019" name="Int. J. Syst. Evol. Microbiol.">
        <title>The Global Catalogue of Microorganisms (GCM) 10K type strain sequencing project: providing services to taxonomists for standard genome sequencing and annotation.</title>
        <authorList>
            <consortium name="The Broad Institute Genomics Platform"/>
            <consortium name="The Broad Institute Genome Sequencing Center for Infectious Disease"/>
            <person name="Wu L."/>
            <person name="Ma J."/>
        </authorList>
    </citation>
    <scope>NUCLEOTIDE SEQUENCE [LARGE SCALE GENOMIC DNA]</scope>
    <source>
        <strain evidence="4">JCM 17843</strain>
    </source>
</reference>
<feature type="transmembrane region" description="Helical" evidence="1">
    <location>
        <begin position="121"/>
        <end position="138"/>
    </location>
</feature>
<protein>
    <submittedName>
        <fullName evidence="3">Membrane protein</fullName>
    </submittedName>
</protein>
<organism evidence="3 4">
    <name type="scientific">Iodidimonas muriae</name>
    <dbReference type="NCBI Taxonomy" id="261467"/>
    <lineage>
        <taxon>Bacteria</taxon>
        <taxon>Pseudomonadati</taxon>
        <taxon>Pseudomonadota</taxon>
        <taxon>Alphaproteobacteria</taxon>
        <taxon>Iodidimonadales</taxon>
        <taxon>Iodidimonadaceae</taxon>
        <taxon>Iodidimonas</taxon>
    </lineage>
</organism>